<reference evidence="5" key="1">
    <citation type="submission" date="2025-08" db="UniProtKB">
        <authorList>
            <consortium name="RefSeq"/>
        </authorList>
    </citation>
    <scope>IDENTIFICATION</scope>
    <source>
        <tissue evidence="5">Young leaves</tissue>
    </source>
</reference>
<organism evidence="4 5">
    <name type="scientific">Cucurbita moschata</name>
    <name type="common">Winter crookneck squash</name>
    <name type="synonym">Cucurbita pepo var. moschata</name>
    <dbReference type="NCBI Taxonomy" id="3662"/>
    <lineage>
        <taxon>Eukaryota</taxon>
        <taxon>Viridiplantae</taxon>
        <taxon>Streptophyta</taxon>
        <taxon>Embryophyta</taxon>
        <taxon>Tracheophyta</taxon>
        <taxon>Spermatophyta</taxon>
        <taxon>Magnoliopsida</taxon>
        <taxon>eudicotyledons</taxon>
        <taxon>Gunneridae</taxon>
        <taxon>Pentapetalae</taxon>
        <taxon>rosids</taxon>
        <taxon>fabids</taxon>
        <taxon>Cucurbitales</taxon>
        <taxon>Cucurbitaceae</taxon>
        <taxon>Cucurbiteae</taxon>
        <taxon>Cucurbita</taxon>
    </lineage>
</organism>
<keyword evidence="4" id="KW-1185">Reference proteome</keyword>
<dbReference type="GeneID" id="111445885"/>
<proteinExistence type="predicted"/>
<sequence>MAKGSKTFVCIVSLGIISLFTDIVVGYGGSNAIIISSSVDRTCEVWSLWETIKKYHNMSSREVVEMGKYTLLRSMLKAHPAVIVDCIFSAHCQIRGKAPVKPNKKSPYYTSLVGFTDWRRDLDLSIQPHDKFRYYGGLTMMAAKIAYESEPFVQSVVNDRWKMKFLGFFDFWNDFQNRATTQAFMFQNTATNDPNIIVIAFRGTSPFDTYDWQVDTDLSWYNIEGVGHIHSGFMKALGLQKATGWPKELTKPQHDFAYYTLRQKLRDIVKSNDKARFIITGHSLGGALATLFVTMLSYHEEKTILKKLQGVYTYGQPRVGDRQFAEFMVNTVQNYGFKYYRYVYSSDLVPRIPYGGIGFKYKHFGRSIYFNSLYRGRMVKEQPNKNYFSLQWVIPKYLTALWEIIRSFITPLVWGFDYYESLLMIGARLVGLLVPGFAAHFPVNYVNSTRLGKLTASNEVDDPIHEDDIESDD</sequence>
<dbReference type="GO" id="GO:0004806">
    <property type="term" value="F:triacylglycerol lipase activity"/>
    <property type="evidence" value="ECO:0007669"/>
    <property type="project" value="InterPro"/>
</dbReference>
<evidence type="ECO:0000256" key="2">
    <source>
        <dbReference type="SAM" id="Phobius"/>
    </source>
</evidence>
<keyword evidence="2" id="KW-0472">Membrane</keyword>
<keyword evidence="2" id="KW-1133">Transmembrane helix</keyword>
<feature type="transmembrane region" description="Helical" evidence="2">
    <location>
        <begin position="7"/>
        <end position="28"/>
    </location>
</feature>
<keyword evidence="2" id="KW-0812">Transmembrane</keyword>
<dbReference type="PANTHER" id="PTHR46086">
    <property type="entry name" value="ALPHA/BETA-HYDROLASES SUPERFAMILY PROTEIN"/>
    <property type="match status" value="1"/>
</dbReference>
<dbReference type="InterPro" id="IPR044819">
    <property type="entry name" value="OBL-like"/>
</dbReference>
<accession>A0A6J1FIW2</accession>
<evidence type="ECO:0000259" key="3">
    <source>
        <dbReference type="Pfam" id="PF01764"/>
    </source>
</evidence>
<dbReference type="RefSeq" id="XP_022940182.1">
    <property type="nucleotide sequence ID" value="XM_023084414.1"/>
</dbReference>
<dbReference type="CDD" id="cd00519">
    <property type="entry name" value="Lipase_3"/>
    <property type="match status" value="1"/>
</dbReference>
<name>A0A6J1FIW2_CUCMO</name>
<dbReference type="AlphaFoldDB" id="A0A6J1FIW2"/>
<dbReference type="SUPFAM" id="SSF53474">
    <property type="entry name" value="alpha/beta-Hydrolases"/>
    <property type="match status" value="1"/>
</dbReference>
<evidence type="ECO:0000313" key="5">
    <source>
        <dbReference type="RefSeq" id="XP_022940182.1"/>
    </source>
</evidence>
<keyword evidence="1" id="KW-0378">Hydrolase</keyword>
<evidence type="ECO:0000313" key="4">
    <source>
        <dbReference type="Proteomes" id="UP000504609"/>
    </source>
</evidence>
<feature type="domain" description="Fungal lipase-type" evidence="3">
    <location>
        <begin position="198"/>
        <end position="354"/>
    </location>
</feature>
<dbReference type="PANTHER" id="PTHR46086:SF4">
    <property type="entry name" value="ALPHA_BETA-HYDROLASES SUPERFAMILY PROTEIN"/>
    <property type="match status" value="1"/>
</dbReference>
<dbReference type="Gene3D" id="3.40.50.1820">
    <property type="entry name" value="alpha/beta hydrolase"/>
    <property type="match status" value="1"/>
</dbReference>
<evidence type="ECO:0000256" key="1">
    <source>
        <dbReference type="ARBA" id="ARBA00022801"/>
    </source>
</evidence>
<dbReference type="InterPro" id="IPR002921">
    <property type="entry name" value="Fungal_lipase-type"/>
</dbReference>
<gene>
    <name evidence="5" type="primary">LOC111445885</name>
</gene>
<dbReference type="Proteomes" id="UP000504609">
    <property type="component" value="Unplaced"/>
</dbReference>
<protein>
    <submittedName>
        <fullName evidence="5">Uncharacterized protein LOC111445885 isoform X3</fullName>
    </submittedName>
</protein>
<dbReference type="InterPro" id="IPR029058">
    <property type="entry name" value="AB_hydrolase_fold"/>
</dbReference>
<dbReference type="GO" id="GO:0006629">
    <property type="term" value="P:lipid metabolic process"/>
    <property type="evidence" value="ECO:0007669"/>
    <property type="project" value="InterPro"/>
</dbReference>
<dbReference type="Pfam" id="PF01764">
    <property type="entry name" value="Lipase_3"/>
    <property type="match status" value="1"/>
</dbReference>